<reference evidence="2 3" key="1">
    <citation type="submission" date="2014-09" db="EMBL/GenBank/DDBJ databases">
        <authorList>
            <person name="Regsiter A."/>
        </authorList>
    </citation>
    <scope>NUCLEOTIDE SEQUENCE [LARGE SCALE GENOMIC DNA]</scope>
</reference>
<dbReference type="RefSeq" id="WP_058958812.1">
    <property type="nucleotide sequence ID" value="NZ_CP020883.1"/>
</dbReference>
<gene>
    <name evidence="2" type="ORF">XAC3562_1200100</name>
</gene>
<name>A0A0U5F8N4_XANCI</name>
<dbReference type="InterPro" id="IPR056464">
    <property type="entry name" value="DotM_C"/>
</dbReference>
<protein>
    <submittedName>
        <fullName evidence="2">Type IV secretion system protein IcmP/DotM</fullName>
    </submittedName>
</protein>
<comment type="caution">
    <text evidence="2">The sequence shown here is derived from an EMBL/GenBank/DDBJ whole genome shotgun (WGS) entry which is preliminary data.</text>
</comment>
<evidence type="ECO:0000313" key="2">
    <source>
        <dbReference type="EMBL" id="CEG14777.1"/>
    </source>
</evidence>
<dbReference type="PROSITE" id="PS51257">
    <property type="entry name" value="PROKAR_LIPOPROTEIN"/>
    <property type="match status" value="1"/>
</dbReference>
<dbReference type="Pfam" id="PF23127">
    <property type="entry name" value="DotM_C"/>
    <property type="match status" value="1"/>
</dbReference>
<keyword evidence="3" id="KW-1185">Reference proteome</keyword>
<dbReference type="AlphaFoldDB" id="A0A0U5F8N4"/>
<dbReference type="Proteomes" id="UP000052230">
    <property type="component" value="Unassembled WGS sequence"/>
</dbReference>
<evidence type="ECO:0000259" key="1">
    <source>
        <dbReference type="Pfam" id="PF23127"/>
    </source>
</evidence>
<organism evidence="2 3">
    <name type="scientific">Xanthomonas citri pv. citri</name>
    <dbReference type="NCBI Taxonomy" id="611301"/>
    <lineage>
        <taxon>Bacteria</taxon>
        <taxon>Pseudomonadati</taxon>
        <taxon>Pseudomonadota</taxon>
        <taxon>Gammaproteobacteria</taxon>
        <taxon>Lysobacterales</taxon>
        <taxon>Lysobacteraceae</taxon>
        <taxon>Xanthomonas</taxon>
    </lineage>
</organism>
<dbReference type="EMBL" id="CCXZ01000025">
    <property type="protein sequence ID" value="CEG14777.1"/>
    <property type="molecule type" value="Genomic_DNA"/>
</dbReference>
<evidence type="ECO:0000313" key="3">
    <source>
        <dbReference type="Proteomes" id="UP000052230"/>
    </source>
</evidence>
<sequence length="431" mass="48849">MAKGGGGKGEATFTWDDPAVLLGIAVALWLACWAMWYFGHKYISMAYTYVRYIELWAFNALGSMADIPVVSSTHRWIQKTCQPDGFLSLCKRDFETMKWSEIANSTFIGNAVCLALLIIVCFRLFIKANKIHPKLNFIKTHNIASFVREQKAQYPHLRLFSSLDLIEQPLDHPVFGMSETSRQFAYKHRLIAGWKQQTDGTWIPSLDRDKAALVFRSQLGKHWTKSTELMVAETLLVAIAMPRVAATDANLSESEFKSAMADSERMILYCWDAFTPPAKKGKGKGDDYAWLKPQIDVVPAREVILKYIGHGNVRAVLDRHAFVKTVLAALFMQARRLGVLQPAEMRWLRFFDRELWYALQNIGRQSGFPEGAALLSHYLYEAKAGTALAEPQLDKAVTALDESLCSYKYVTADKERYNKLGEAEDKKPEKP</sequence>
<proteinExistence type="predicted"/>
<feature type="domain" description="DotM C-terminal cytoplasmic" evidence="1">
    <location>
        <begin position="210"/>
        <end position="401"/>
    </location>
</feature>
<accession>A0A0U5F8N4</accession>